<keyword evidence="8 16" id="KW-0472">Membrane</keyword>
<keyword evidence="19" id="KW-1185">Reference proteome</keyword>
<dbReference type="GO" id="GO:0050501">
    <property type="term" value="F:hyaluronan synthase activity"/>
    <property type="evidence" value="ECO:0007669"/>
    <property type="project" value="UniProtKB-EC"/>
</dbReference>
<evidence type="ECO:0000256" key="12">
    <source>
        <dbReference type="ARBA" id="ARBA00043237"/>
    </source>
</evidence>
<evidence type="ECO:0000256" key="14">
    <source>
        <dbReference type="ARBA" id="ARBA00048168"/>
    </source>
</evidence>
<keyword evidence="16" id="KW-1133">Transmembrane helix</keyword>
<dbReference type="GO" id="GO:0030213">
    <property type="term" value="P:hyaluronan biosynthetic process"/>
    <property type="evidence" value="ECO:0007669"/>
    <property type="project" value="TreeGrafter"/>
</dbReference>
<organism evidence="18 19">
    <name type="scientific">Actinospica acidithermotolerans</name>
    <dbReference type="NCBI Taxonomy" id="2828514"/>
    <lineage>
        <taxon>Bacteria</taxon>
        <taxon>Bacillati</taxon>
        <taxon>Actinomycetota</taxon>
        <taxon>Actinomycetes</taxon>
        <taxon>Catenulisporales</taxon>
        <taxon>Actinospicaceae</taxon>
        <taxon>Actinospica</taxon>
    </lineage>
</organism>
<evidence type="ECO:0000313" key="19">
    <source>
        <dbReference type="Proteomes" id="UP000676325"/>
    </source>
</evidence>
<dbReference type="EC" id="2.4.1.212" evidence="4"/>
<evidence type="ECO:0000256" key="2">
    <source>
        <dbReference type="ARBA" id="ARBA00004698"/>
    </source>
</evidence>
<dbReference type="AlphaFoldDB" id="A0A941IJI7"/>
<evidence type="ECO:0000256" key="7">
    <source>
        <dbReference type="ARBA" id="ARBA00022679"/>
    </source>
</evidence>
<comment type="similarity">
    <text evidence="3">Belongs to the NodC/HAS family.</text>
</comment>
<comment type="subcellular location">
    <subcellularLocation>
        <location evidence="1">Cell membrane</location>
    </subcellularLocation>
</comment>
<dbReference type="Proteomes" id="UP000676325">
    <property type="component" value="Unassembled WGS sequence"/>
</dbReference>
<evidence type="ECO:0000256" key="1">
    <source>
        <dbReference type="ARBA" id="ARBA00004236"/>
    </source>
</evidence>
<comment type="caution">
    <text evidence="18">The sequence shown here is derived from an EMBL/GenBank/DDBJ whole genome shotgun (WGS) entry which is preliminary data.</text>
</comment>
<evidence type="ECO:0000256" key="8">
    <source>
        <dbReference type="ARBA" id="ARBA00023136"/>
    </source>
</evidence>
<evidence type="ECO:0000256" key="3">
    <source>
        <dbReference type="ARBA" id="ARBA00006782"/>
    </source>
</evidence>
<evidence type="ECO:0000313" key="18">
    <source>
        <dbReference type="EMBL" id="MBR7825761.1"/>
    </source>
</evidence>
<dbReference type="Pfam" id="PF00535">
    <property type="entry name" value="Glycos_transf_2"/>
    <property type="match status" value="1"/>
</dbReference>
<evidence type="ECO:0000256" key="13">
    <source>
        <dbReference type="ARBA" id="ARBA00047709"/>
    </source>
</evidence>
<comment type="function">
    <text evidence="9">Glycosaminoglycan synthesis. The hyaluronic acid capsule is involved in the pathogenicity of group A Streptococci; it may be the major virulence determinant.</text>
</comment>
<reference evidence="18" key="1">
    <citation type="submission" date="2021-04" db="EMBL/GenBank/DDBJ databases">
        <title>Genome based classification of Actinospica acidithermotolerans sp. nov., an actinobacterium isolated from an Indonesian hot spring.</title>
        <authorList>
            <person name="Kusuma A.B."/>
            <person name="Putra K.E."/>
            <person name="Nafisah S."/>
            <person name="Loh J."/>
            <person name="Nouioui I."/>
            <person name="Goodfellow M."/>
        </authorList>
    </citation>
    <scope>NUCLEOTIDE SEQUENCE</scope>
    <source>
        <strain evidence="18">MGRD01-02</strain>
    </source>
</reference>
<feature type="transmembrane region" description="Helical" evidence="16">
    <location>
        <begin position="335"/>
        <end position="357"/>
    </location>
</feature>
<feature type="region of interest" description="Disordered" evidence="15">
    <location>
        <begin position="407"/>
        <end position="433"/>
    </location>
</feature>
<keyword evidence="6 18" id="KW-0328">Glycosyltransferase</keyword>
<feature type="transmembrane region" description="Helical" evidence="16">
    <location>
        <begin position="12"/>
        <end position="28"/>
    </location>
</feature>
<dbReference type="PANTHER" id="PTHR22913:SF12">
    <property type="entry name" value="MANNURONAN SYNTHASE"/>
    <property type="match status" value="1"/>
</dbReference>
<comment type="catalytic activity">
    <reaction evidence="14">
        <text>N-acetyl-beta-D-glucosaminyl-(1-&gt;4)-[hyaluronan](n) + UDP-alpha-D-glucuronate = [hyaluronan](n+1) + UDP + H(+)</text>
        <dbReference type="Rhea" id="RHEA:12528"/>
        <dbReference type="Rhea" id="RHEA-COMP:12585"/>
        <dbReference type="Rhea" id="RHEA-COMP:12587"/>
        <dbReference type="ChEBI" id="CHEBI:15378"/>
        <dbReference type="ChEBI" id="CHEBI:58052"/>
        <dbReference type="ChEBI" id="CHEBI:58223"/>
        <dbReference type="ChEBI" id="CHEBI:132153"/>
        <dbReference type="ChEBI" id="CHEBI:132154"/>
        <dbReference type="EC" id="2.4.1.212"/>
    </reaction>
</comment>
<comment type="catalytic activity">
    <reaction evidence="13">
        <text>[hyaluronan](n) + UDP-N-acetyl-alpha-D-glucosamine = N-acetyl-beta-D-glucosaminyl-(1-&gt;4)-[hyaluronan](n) + UDP + H(+)</text>
        <dbReference type="Rhea" id="RHEA:20465"/>
        <dbReference type="Rhea" id="RHEA-COMP:12583"/>
        <dbReference type="Rhea" id="RHEA-COMP:12585"/>
        <dbReference type="ChEBI" id="CHEBI:15378"/>
        <dbReference type="ChEBI" id="CHEBI:57705"/>
        <dbReference type="ChEBI" id="CHEBI:58223"/>
        <dbReference type="ChEBI" id="CHEBI:132153"/>
        <dbReference type="ChEBI" id="CHEBI:132154"/>
        <dbReference type="EC" id="2.4.1.212"/>
    </reaction>
</comment>
<feature type="compositionally biased region" description="Polar residues" evidence="15">
    <location>
        <begin position="486"/>
        <end position="499"/>
    </location>
</feature>
<dbReference type="RefSeq" id="WP_212516913.1">
    <property type="nucleotide sequence ID" value="NZ_JAGSOH010000008.1"/>
</dbReference>
<protein>
    <recommendedName>
        <fullName evidence="10">Hyaluronan synthase</fullName>
        <ecNumber evidence="4">2.4.1.212</ecNumber>
    </recommendedName>
    <alternativeName>
        <fullName evidence="12">Hyaluronate synthase</fullName>
    </alternativeName>
    <alternativeName>
        <fullName evidence="11">Hyaluronic acid synthase</fullName>
    </alternativeName>
</protein>
<evidence type="ECO:0000256" key="10">
    <source>
        <dbReference type="ARBA" id="ARBA00040508"/>
    </source>
</evidence>
<evidence type="ECO:0000259" key="17">
    <source>
        <dbReference type="Pfam" id="PF00535"/>
    </source>
</evidence>
<name>A0A941IJI7_9ACTN</name>
<evidence type="ECO:0000256" key="5">
    <source>
        <dbReference type="ARBA" id="ARBA00022475"/>
    </source>
</evidence>
<dbReference type="EMBL" id="JAGSOH010000008">
    <property type="protein sequence ID" value="MBR7825761.1"/>
    <property type="molecule type" value="Genomic_DNA"/>
</dbReference>
<evidence type="ECO:0000256" key="15">
    <source>
        <dbReference type="SAM" id="MobiDB-lite"/>
    </source>
</evidence>
<evidence type="ECO:0000256" key="16">
    <source>
        <dbReference type="SAM" id="Phobius"/>
    </source>
</evidence>
<feature type="region of interest" description="Disordered" evidence="15">
    <location>
        <begin position="475"/>
        <end position="499"/>
    </location>
</feature>
<feature type="domain" description="Glycosyltransferase 2-like" evidence="17">
    <location>
        <begin position="52"/>
        <end position="219"/>
    </location>
</feature>
<evidence type="ECO:0000256" key="9">
    <source>
        <dbReference type="ARBA" id="ARBA00037408"/>
    </source>
</evidence>
<feature type="transmembrane region" description="Helical" evidence="16">
    <location>
        <begin position="302"/>
        <end position="329"/>
    </location>
</feature>
<gene>
    <name evidence="18" type="ORF">KDK95_05535</name>
</gene>
<dbReference type="CDD" id="cd06423">
    <property type="entry name" value="CESA_like"/>
    <property type="match status" value="1"/>
</dbReference>
<feature type="transmembrane region" description="Helical" evidence="16">
    <location>
        <begin position="369"/>
        <end position="389"/>
    </location>
</feature>
<keyword evidence="7 18" id="KW-0808">Transferase</keyword>
<dbReference type="SUPFAM" id="SSF53448">
    <property type="entry name" value="Nucleotide-diphospho-sugar transferases"/>
    <property type="match status" value="1"/>
</dbReference>
<dbReference type="Gene3D" id="3.90.550.10">
    <property type="entry name" value="Spore Coat Polysaccharide Biosynthesis Protein SpsA, Chain A"/>
    <property type="match status" value="1"/>
</dbReference>
<accession>A0A941IJI7</accession>
<dbReference type="InterPro" id="IPR001173">
    <property type="entry name" value="Glyco_trans_2-like"/>
</dbReference>
<evidence type="ECO:0000256" key="11">
    <source>
        <dbReference type="ARBA" id="ARBA00042148"/>
    </source>
</evidence>
<keyword evidence="16" id="KW-0812">Transmembrane</keyword>
<dbReference type="PANTHER" id="PTHR22913">
    <property type="entry name" value="HYALURONAN SYNTHASE"/>
    <property type="match status" value="1"/>
</dbReference>
<evidence type="ECO:0000256" key="6">
    <source>
        <dbReference type="ARBA" id="ARBA00022676"/>
    </source>
</evidence>
<dbReference type="GO" id="GO:0005886">
    <property type="term" value="C:plasma membrane"/>
    <property type="evidence" value="ECO:0007669"/>
    <property type="project" value="UniProtKB-SubCell"/>
</dbReference>
<proteinExistence type="inferred from homology"/>
<dbReference type="InterPro" id="IPR029044">
    <property type="entry name" value="Nucleotide-diphossugar_trans"/>
</dbReference>
<keyword evidence="5" id="KW-1003">Cell membrane</keyword>
<sequence>MRSLLHAGTHLHWYGATVGSLLAIKLLLSMRRRRKPELAFRHLVKGYYIHGVVTVYNEAPAMLQRCLDSILAQTLLVDSLTVIDDCSTDMSCAALIHSMRPKFESAGVRLDFIRFPDNRGKRHGLAAGFEQAPNADMYLCVDSDTVLDKHAVAELATPFSKRRVQCVTGLVLAHNRGKNLLTRLIDMRYVNAFLGERVAYSRLGSVLCACGSLAMYRGWVVRKYLDDFIGQQFLGRPATFGDDRRLTYYCLTEGLSLIQPSSVGYTDVPERLGHYIRQQIRWGKSFIREGFLLFGKFRIGRLYWWLNLVELATWVIFTFGLLSALILIGTHPTSWQLLAVYVTYMCIMSWVRSIHYLRGAITVGFFDRMFTYLCAPLYAIMNLLLLLPLRVYSLATLRRNSWGTRASVEVGGDNEGTPLVTATSPEAQDDQHAAADPSAFDIDAYQPVRSRSGKPRTNEVADAWAQTAVLPAVPATQADAFDTAGTEPSRTEGPTQYSW</sequence>
<comment type="pathway">
    <text evidence="2">Glycan biosynthesis; hyaluronan biosynthesis.</text>
</comment>
<evidence type="ECO:0000256" key="4">
    <source>
        <dbReference type="ARBA" id="ARBA00012207"/>
    </source>
</evidence>
<dbReference type="GO" id="GO:0085029">
    <property type="term" value="P:extracellular matrix assembly"/>
    <property type="evidence" value="ECO:0007669"/>
    <property type="project" value="TreeGrafter"/>
</dbReference>